<keyword evidence="1" id="KW-0472">Membrane</keyword>
<feature type="transmembrane region" description="Helical" evidence="1">
    <location>
        <begin position="108"/>
        <end position="131"/>
    </location>
</feature>
<dbReference type="AlphaFoldDB" id="A0A1M6ASG3"/>
<dbReference type="EMBL" id="FQYQ01000001">
    <property type="protein sequence ID" value="SHI39163.1"/>
    <property type="molecule type" value="Genomic_DNA"/>
</dbReference>
<proteinExistence type="predicted"/>
<accession>A0A1M6ASG3</accession>
<protein>
    <submittedName>
        <fullName evidence="2">Uncharacterized protein</fullName>
    </submittedName>
</protein>
<organism evidence="2 3">
    <name type="scientific">Pseudobutyrivibrio xylanivorans DSM 14809</name>
    <dbReference type="NCBI Taxonomy" id="1123012"/>
    <lineage>
        <taxon>Bacteria</taxon>
        <taxon>Bacillati</taxon>
        <taxon>Bacillota</taxon>
        <taxon>Clostridia</taxon>
        <taxon>Lachnospirales</taxon>
        <taxon>Lachnospiraceae</taxon>
        <taxon>Pseudobutyrivibrio</taxon>
    </lineage>
</organism>
<evidence type="ECO:0000256" key="1">
    <source>
        <dbReference type="SAM" id="Phobius"/>
    </source>
</evidence>
<name>A0A1M6ASG3_PSEXY</name>
<keyword evidence="3" id="KW-1185">Reference proteome</keyword>
<feature type="transmembrane region" description="Helical" evidence="1">
    <location>
        <begin position="48"/>
        <end position="69"/>
    </location>
</feature>
<keyword evidence="1" id="KW-1133">Transmembrane helix</keyword>
<reference evidence="2 3" key="1">
    <citation type="submission" date="2016-11" db="EMBL/GenBank/DDBJ databases">
        <authorList>
            <person name="Jaros S."/>
            <person name="Januszkiewicz K."/>
            <person name="Wedrychowicz H."/>
        </authorList>
    </citation>
    <scope>NUCLEOTIDE SEQUENCE [LARGE SCALE GENOMIC DNA]</scope>
    <source>
        <strain evidence="2 3">DSM 14809</strain>
    </source>
</reference>
<dbReference type="STRING" id="185007.SAMN02910350_00972"/>
<evidence type="ECO:0000313" key="2">
    <source>
        <dbReference type="EMBL" id="SHI39163.1"/>
    </source>
</evidence>
<dbReference type="RefSeq" id="WP_072911650.1">
    <property type="nucleotide sequence ID" value="NZ_FQYQ01000001.1"/>
</dbReference>
<feature type="transmembrane region" description="Helical" evidence="1">
    <location>
        <begin position="137"/>
        <end position="157"/>
    </location>
</feature>
<keyword evidence="1" id="KW-0812">Transmembrane</keyword>
<dbReference type="Proteomes" id="UP000184185">
    <property type="component" value="Unassembled WGS sequence"/>
</dbReference>
<feature type="transmembrane region" description="Helical" evidence="1">
    <location>
        <begin position="12"/>
        <end position="28"/>
    </location>
</feature>
<sequence length="244" mass="29712">MTRMMKRALINFFFRLFVFIFIFGLYLTRKEMLFEFMTHEFTFGISEYGISPLHALWFVFMVMMIQHIFPNKELSMAYKKGKIEEFEEVPGYSRLELLEFVQNMNVKAWIVMLTWLIFNAVFAALYLFKIIDVADMLMLTVFFYLSDYLCILFFCPFQTVIMHNRCCINCRIYDWGHFMMFTPMLFIKNFFSWSLFFTSLIVLIRWEVNYAKHPERFWYGSNQRLRCSQCKEKLCVIKNKLKKE</sequence>
<evidence type="ECO:0000313" key="3">
    <source>
        <dbReference type="Proteomes" id="UP000184185"/>
    </source>
</evidence>
<feature type="transmembrane region" description="Helical" evidence="1">
    <location>
        <begin position="178"/>
        <end position="204"/>
    </location>
</feature>
<dbReference type="OrthoDB" id="1650312at2"/>
<gene>
    <name evidence="2" type="ORF">SAMN02745725_00337</name>
</gene>